<dbReference type="EMBL" id="LYXE01000146">
    <property type="protein sequence ID" value="PDV97418.1"/>
    <property type="molecule type" value="Genomic_DNA"/>
</dbReference>
<comment type="similarity">
    <text evidence="3">Belongs to the glycosyl hydrolase 5 (cellulase A) family.</text>
</comment>
<dbReference type="GO" id="GO:0009251">
    <property type="term" value="P:glucan catabolic process"/>
    <property type="evidence" value="ECO:0007669"/>
    <property type="project" value="TreeGrafter"/>
</dbReference>
<name>A0A2H3KJS5_9CHLR</name>
<dbReference type="Proteomes" id="UP000220922">
    <property type="component" value="Unassembled WGS sequence"/>
</dbReference>
<gene>
    <name evidence="5" type="ORF">A9Q02_18370</name>
</gene>
<keyword evidence="2 3" id="KW-0326">Glycosidase</keyword>
<proteinExistence type="inferred from homology"/>
<evidence type="ECO:0000313" key="5">
    <source>
        <dbReference type="EMBL" id="PDV97418.1"/>
    </source>
</evidence>
<feature type="domain" description="Glycoside hydrolase family 5" evidence="4">
    <location>
        <begin position="94"/>
        <end position="317"/>
    </location>
</feature>
<dbReference type="InterPro" id="IPR017853">
    <property type="entry name" value="GH"/>
</dbReference>
<protein>
    <recommendedName>
        <fullName evidence="4">Glycoside hydrolase family 5 domain-containing protein</fullName>
    </recommendedName>
</protein>
<keyword evidence="1 3" id="KW-0378">Hydrolase</keyword>
<evidence type="ECO:0000256" key="3">
    <source>
        <dbReference type="RuleBase" id="RU361153"/>
    </source>
</evidence>
<dbReference type="SUPFAM" id="SSF51445">
    <property type="entry name" value="(Trans)glycosidases"/>
    <property type="match status" value="1"/>
</dbReference>
<evidence type="ECO:0000259" key="4">
    <source>
        <dbReference type="Pfam" id="PF00150"/>
    </source>
</evidence>
<reference evidence="5 6" key="1">
    <citation type="submission" date="2016-05" db="EMBL/GenBank/DDBJ databases">
        <authorList>
            <person name="Lavstsen T."/>
            <person name="Jespersen J.S."/>
        </authorList>
    </citation>
    <scope>NUCLEOTIDE SEQUENCE [LARGE SCALE GENOMIC DNA]</scope>
    <source>
        <strain evidence="5 6">B7-9</strain>
    </source>
</reference>
<accession>A0A2H3KJS5</accession>
<dbReference type="PANTHER" id="PTHR34142:SF1">
    <property type="entry name" value="GLYCOSIDE HYDROLASE FAMILY 5 DOMAIN-CONTAINING PROTEIN"/>
    <property type="match status" value="1"/>
</dbReference>
<dbReference type="AlphaFoldDB" id="A0A2H3KJS5"/>
<dbReference type="GO" id="GO:0004553">
    <property type="term" value="F:hydrolase activity, hydrolyzing O-glycosyl compounds"/>
    <property type="evidence" value="ECO:0007669"/>
    <property type="project" value="InterPro"/>
</dbReference>
<dbReference type="InterPro" id="IPR001547">
    <property type="entry name" value="Glyco_hydro_5"/>
</dbReference>
<keyword evidence="6" id="KW-1185">Reference proteome</keyword>
<organism evidence="5 6">
    <name type="scientific">Candidatus Chloroploca asiatica</name>
    <dbReference type="NCBI Taxonomy" id="1506545"/>
    <lineage>
        <taxon>Bacteria</taxon>
        <taxon>Bacillati</taxon>
        <taxon>Chloroflexota</taxon>
        <taxon>Chloroflexia</taxon>
        <taxon>Chloroflexales</taxon>
        <taxon>Chloroflexineae</taxon>
        <taxon>Oscillochloridaceae</taxon>
        <taxon>Candidatus Chloroploca</taxon>
    </lineage>
</organism>
<sequence>MKKSKRKIFIAIILSLSVICTALILIAPRYGNLSINLPLEHKPAFAADTSAYPSQLRAEGNKLIDVNRQVVTLRGLMPADPAVLRRKGKFDRLFFDRMADSGANVIRLPVHPERWERDPDYLWRYLDPAVQWNGENGVYTIIDLHFIGDIGTDRGVQMPDIKIPSEDFALEFWLQTASYFKDTPHVIFEIFNEPADISASDWRTNAQALVDAIRSTGADQLIIVGGIEYSRNLSWVLEEPIKGENIAYAAHIYPAHGRYSWERWFGAVAEKYPVVMTEWGWMESDPDGKQPYLVGRRSSYGEPLMEYLDQRGIGWVACWYDDEWKPAMFASDFEQATPFGEFVLQRLSGQ</sequence>
<evidence type="ECO:0000313" key="6">
    <source>
        <dbReference type="Proteomes" id="UP000220922"/>
    </source>
</evidence>
<dbReference type="Gene3D" id="3.20.20.80">
    <property type="entry name" value="Glycosidases"/>
    <property type="match status" value="1"/>
</dbReference>
<dbReference type="Pfam" id="PF00150">
    <property type="entry name" value="Cellulase"/>
    <property type="match status" value="1"/>
</dbReference>
<evidence type="ECO:0000256" key="1">
    <source>
        <dbReference type="ARBA" id="ARBA00022801"/>
    </source>
</evidence>
<dbReference type="PANTHER" id="PTHR34142">
    <property type="entry name" value="ENDO-BETA-1,4-GLUCANASE A"/>
    <property type="match status" value="1"/>
</dbReference>
<evidence type="ECO:0000256" key="2">
    <source>
        <dbReference type="ARBA" id="ARBA00023295"/>
    </source>
</evidence>
<dbReference type="RefSeq" id="WP_172451116.1">
    <property type="nucleotide sequence ID" value="NZ_LYXE01000146.1"/>
</dbReference>
<comment type="caution">
    <text evidence="5">The sequence shown here is derived from an EMBL/GenBank/DDBJ whole genome shotgun (WGS) entry which is preliminary data.</text>
</comment>